<protein>
    <submittedName>
        <fullName evidence="1">Basic amino acid ABC transporter substrate-binding protein</fullName>
    </submittedName>
</protein>
<evidence type="ECO:0000313" key="2">
    <source>
        <dbReference type="Proteomes" id="UP001277972"/>
    </source>
</evidence>
<comment type="caution">
    <text evidence="1">The sequence shown here is derived from an EMBL/GenBank/DDBJ whole genome shotgun (WGS) entry which is preliminary data.</text>
</comment>
<name>A0ACC6M2M5_9BACI</name>
<evidence type="ECO:0000313" key="1">
    <source>
        <dbReference type="EMBL" id="MDX8045210.1"/>
    </source>
</evidence>
<proteinExistence type="predicted"/>
<dbReference type="Proteomes" id="UP001277972">
    <property type="component" value="Unassembled WGS sequence"/>
</dbReference>
<sequence>MNKWFVKGFAVLLLAVLVACGTSDDSEGTNASDTDKPTLNVVTETSFMPFSYLDKGEIVGFDIDLLDAVMKEAGYEYKLDNVSWDSMLLSVEEGNADLAIAGITVNEDRKQSYDFSSPYFESTHKIVFREGTDITSGEDIKDIKVGVQGGTTGEAAVEKILGKNHENISKYESNTLTLMSLQSGDVEAAVTDNVVADAYVANNPESGLEMIADPETFESEFYGMLLPKDSEIETDIDAALQAIIDNGTYSEIYEKWFEVEPDLDALNQ</sequence>
<gene>
    <name evidence="1" type="ORF">SH601_04340</name>
</gene>
<organism evidence="1 2">
    <name type="scientific">Gracilibacillus pellucidus</name>
    <dbReference type="NCBI Taxonomy" id="3095368"/>
    <lineage>
        <taxon>Bacteria</taxon>
        <taxon>Bacillati</taxon>
        <taxon>Bacillota</taxon>
        <taxon>Bacilli</taxon>
        <taxon>Bacillales</taxon>
        <taxon>Bacillaceae</taxon>
        <taxon>Gracilibacillus</taxon>
    </lineage>
</organism>
<dbReference type="EMBL" id="JAWZSR010000002">
    <property type="protein sequence ID" value="MDX8045210.1"/>
    <property type="molecule type" value="Genomic_DNA"/>
</dbReference>
<keyword evidence="2" id="KW-1185">Reference proteome</keyword>
<accession>A0ACC6M2M5</accession>
<reference evidence="1" key="1">
    <citation type="submission" date="2023-11" db="EMBL/GenBank/DDBJ databases">
        <title>Gracilibacillus pellucida a moderately halophilic bacterium isolated from saline soil in Xinjiang province.</title>
        <authorList>
            <person name="Zhang Z."/>
            <person name="Tan F."/>
            <person name="Wang Y."/>
            <person name="Xia M."/>
        </authorList>
    </citation>
    <scope>NUCLEOTIDE SEQUENCE</scope>
    <source>
        <strain evidence="1">S3-1-1</strain>
    </source>
</reference>